<evidence type="ECO:0000313" key="1">
    <source>
        <dbReference type="EMBL" id="EWY89151.1"/>
    </source>
</evidence>
<sequence length="109" mass="12120">MLHYHNIIPLYMASPRGTAYSIDHAQQNATTCVRHIGPWQHRVKSVTLITSGPLILNYSSHTGTSEMNQIVQFRETDPEEMGKTGTSLLDGEVSSHCFPQVSLGSCEYI</sequence>
<proteinExistence type="predicted"/>
<dbReference type="AlphaFoldDB" id="W9I9G7"/>
<evidence type="ECO:0000313" key="2">
    <source>
        <dbReference type="Proteomes" id="UP000030753"/>
    </source>
</evidence>
<gene>
    <name evidence="1" type="ORF">FOYG_10087</name>
</gene>
<accession>W9I9G7</accession>
<organism evidence="1 2">
    <name type="scientific">Fusarium oxysporum NRRL 32931</name>
    <dbReference type="NCBI Taxonomy" id="660029"/>
    <lineage>
        <taxon>Eukaryota</taxon>
        <taxon>Fungi</taxon>
        <taxon>Dikarya</taxon>
        <taxon>Ascomycota</taxon>
        <taxon>Pezizomycotina</taxon>
        <taxon>Sordariomycetes</taxon>
        <taxon>Hypocreomycetidae</taxon>
        <taxon>Hypocreales</taxon>
        <taxon>Nectriaceae</taxon>
        <taxon>Fusarium</taxon>
        <taxon>Fusarium oxysporum species complex</taxon>
    </lineage>
</organism>
<reference evidence="1 2" key="1">
    <citation type="submission" date="2011-06" db="EMBL/GenBank/DDBJ databases">
        <title>The Genome Sequence of Fusarium oxysporum FOSC 3-a.</title>
        <authorList>
            <consortium name="The Broad Institute Genome Sequencing Platform"/>
            <person name="Ma L.-J."/>
            <person name="Gale L.R."/>
            <person name="Schwartz D.C."/>
            <person name="Zhou S."/>
            <person name="Corby-Kistler H."/>
            <person name="Young S.K."/>
            <person name="Zeng Q."/>
            <person name="Gargeya S."/>
            <person name="Fitzgerald M."/>
            <person name="Haas B."/>
            <person name="Abouelleil A."/>
            <person name="Alvarado L."/>
            <person name="Arachchi H.M."/>
            <person name="Berlin A."/>
            <person name="Brown A."/>
            <person name="Chapman S.B."/>
            <person name="Chen Z."/>
            <person name="Dunbar C."/>
            <person name="Freedman E."/>
            <person name="Gearin G."/>
            <person name="Gellesch M."/>
            <person name="Goldberg J."/>
            <person name="Griggs A."/>
            <person name="Gujja S."/>
            <person name="Heiman D."/>
            <person name="Howarth C."/>
            <person name="Larson L."/>
            <person name="Lui A."/>
            <person name="MacDonald P.J.P."/>
            <person name="Mehta T."/>
            <person name="Montmayeur A."/>
            <person name="Murphy C."/>
            <person name="Neiman D."/>
            <person name="Pearson M."/>
            <person name="Priest M."/>
            <person name="Roberts A."/>
            <person name="Saif S."/>
            <person name="Shea T."/>
            <person name="Shenoy N."/>
            <person name="Sisk P."/>
            <person name="Stolte C."/>
            <person name="Sykes S."/>
            <person name="Wortman J."/>
            <person name="Nusbaum C."/>
            <person name="Birren B."/>
        </authorList>
    </citation>
    <scope>NUCLEOTIDE SEQUENCE [LARGE SCALE GENOMIC DNA]</scope>
    <source>
        <strain evidence="2">FOSC 3-a</strain>
    </source>
</reference>
<name>W9I9G7_FUSOX</name>
<protein>
    <submittedName>
        <fullName evidence="1">Uncharacterized protein</fullName>
    </submittedName>
</protein>
<dbReference type="EMBL" id="JH717844">
    <property type="protein sequence ID" value="EWY89151.1"/>
    <property type="molecule type" value="Genomic_DNA"/>
</dbReference>
<dbReference type="Proteomes" id="UP000030753">
    <property type="component" value="Unassembled WGS sequence"/>
</dbReference>
<dbReference type="HOGENOM" id="CLU_2184051_0_0_1"/>